<evidence type="ECO:0000313" key="3">
    <source>
        <dbReference type="Proteomes" id="UP000479000"/>
    </source>
</evidence>
<dbReference type="EMBL" id="CADCXU010004609">
    <property type="protein sequence ID" value="CAA9996415.1"/>
    <property type="molecule type" value="Genomic_DNA"/>
</dbReference>
<feature type="non-terminal residue" evidence="1">
    <location>
        <position position="146"/>
    </location>
</feature>
<reference evidence="1 3" key="1">
    <citation type="submission" date="2020-02" db="EMBL/GenBank/DDBJ databases">
        <authorList>
            <person name="Ferguson B K."/>
        </authorList>
    </citation>
    <scope>NUCLEOTIDE SEQUENCE [LARGE SCALE GENOMIC DNA]</scope>
</reference>
<keyword evidence="3" id="KW-1185">Reference proteome</keyword>
<dbReference type="SUPFAM" id="SSF56219">
    <property type="entry name" value="DNase I-like"/>
    <property type="match status" value="1"/>
</dbReference>
<evidence type="ECO:0000313" key="2">
    <source>
        <dbReference type="EMBL" id="CAA9996421.1"/>
    </source>
</evidence>
<name>A0A6H5G3G8_9HEMI</name>
<evidence type="ECO:0000313" key="1">
    <source>
        <dbReference type="EMBL" id="CAA9996415.1"/>
    </source>
</evidence>
<dbReference type="EMBL" id="CADCXU010004610">
    <property type="protein sequence ID" value="CAA9996421.1"/>
    <property type="molecule type" value="Genomic_DNA"/>
</dbReference>
<proteinExistence type="predicted"/>
<dbReference type="Proteomes" id="UP000479000">
    <property type="component" value="Unassembled WGS sequence"/>
</dbReference>
<dbReference type="AlphaFoldDB" id="A0A6H5G3G8"/>
<dbReference type="InterPro" id="IPR036691">
    <property type="entry name" value="Endo/exonu/phosph_ase_sf"/>
</dbReference>
<accession>A0A6H5G3G8</accession>
<sequence length="146" mass="17064">MKPTIRIMSWNANGLLQRSKELEVILNLSKIDICLISETHFTKETFFRMKGYKCYHALHPSNRARGGYWLIGRQSTMTIGNKLLLYNQVLKPVWSYGAQLWGCTAPTNRQIIQRFQNSVLRCITDAPWYFRNDALHRELNVDSVDQ</sequence>
<gene>
    <name evidence="1" type="ORF">NTEN_LOCUS2947</name>
    <name evidence="2" type="ORF">NTEN_LOCUS2950</name>
</gene>
<organism evidence="1 3">
    <name type="scientific">Nesidiocoris tenuis</name>
    <dbReference type="NCBI Taxonomy" id="355587"/>
    <lineage>
        <taxon>Eukaryota</taxon>
        <taxon>Metazoa</taxon>
        <taxon>Ecdysozoa</taxon>
        <taxon>Arthropoda</taxon>
        <taxon>Hexapoda</taxon>
        <taxon>Insecta</taxon>
        <taxon>Pterygota</taxon>
        <taxon>Neoptera</taxon>
        <taxon>Paraneoptera</taxon>
        <taxon>Hemiptera</taxon>
        <taxon>Heteroptera</taxon>
        <taxon>Panheteroptera</taxon>
        <taxon>Cimicomorpha</taxon>
        <taxon>Miridae</taxon>
        <taxon>Dicyphina</taxon>
        <taxon>Nesidiocoris</taxon>
    </lineage>
</organism>
<evidence type="ECO:0008006" key="4">
    <source>
        <dbReference type="Google" id="ProtNLM"/>
    </source>
</evidence>
<dbReference type="Gene3D" id="3.60.10.10">
    <property type="entry name" value="Endonuclease/exonuclease/phosphatase"/>
    <property type="match status" value="1"/>
</dbReference>
<dbReference type="OrthoDB" id="6597291at2759"/>
<protein>
    <recommendedName>
        <fullName evidence="4">Endonuclease/exonuclease/phosphatase domain-containing protein</fullName>
    </recommendedName>
</protein>